<dbReference type="Proteomes" id="UP000001057">
    <property type="component" value="Segment"/>
</dbReference>
<keyword evidence="2 5" id="KW-0812">Transmembrane</keyword>
<evidence type="ECO:0000256" key="1">
    <source>
        <dbReference type="ARBA" id="ARBA00004141"/>
    </source>
</evidence>
<dbReference type="GeneID" id="18559797"/>
<keyword evidence="7" id="KW-1185">Reference proteome</keyword>
<dbReference type="RefSeq" id="YP_009012668.1">
    <property type="nucleotide sequence ID" value="NC_023694.1"/>
</dbReference>
<reference evidence="6 7" key="1">
    <citation type="journal article" date="2011" name="Appl. Environ. Microbiol.">
        <title>Genomic and functional analyses of Rhodococcus equi phages ReqiPepy6, ReqiPoco6, ReqiPine5, and ReqiDocB7.</title>
        <authorList>
            <person name="Summer E.J."/>
            <person name="Liu M."/>
            <person name="Gill J.J."/>
            <person name="Grant M."/>
            <person name="Chan-Cortes T.N."/>
            <person name="Ferguson L."/>
            <person name="Janes C."/>
            <person name="Lange K."/>
            <person name="Bertoli M."/>
            <person name="Moore C."/>
            <person name="Orchard R.C."/>
            <person name="Cohen N."/>
            <person name="Young R."/>
        </authorList>
    </citation>
    <scope>NUCLEOTIDE SEQUENCE [LARGE SCALE GENOMIC DNA]</scope>
</reference>
<dbReference type="InterPro" id="IPR006419">
    <property type="entry name" value="NMN_transpt_PnuC"/>
</dbReference>
<sequence length="186" mass="21128">MWWSVILAVIGVAGLYLTTQKNVLGFAIGFSVQILWIIYAVVTGQYGFILSAVAYAVVNVIGLRKWTKDSEIEKAKDDGPNFLYFTGINPEYPPHYWELKTSYGLVVQRSMSYRDEMSAIRNAVQYFGETLFNPNVIVIDTSPDILAKVRRELANKLASERKACPFEELPGRRIHQYRPANWVTGD</sequence>
<protein>
    <submittedName>
        <fullName evidence="6">Gp087</fullName>
    </submittedName>
</protein>
<accession>D4P7V5</accession>
<evidence type="ECO:0000313" key="6">
    <source>
        <dbReference type="EMBL" id="ADD81085.1"/>
    </source>
</evidence>
<keyword evidence="3 5" id="KW-1133">Transmembrane helix</keyword>
<evidence type="ECO:0000256" key="5">
    <source>
        <dbReference type="SAM" id="Phobius"/>
    </source>
</evidence>
<organism evidence="6 7">
    <name type="scientific">Rhodococcus phage ReqiPoco6</name>
    <dbReference type="NCBI Taxonomy" id="691964"/>
    <lineage>
        <taxon>Viruses</taxon>
        <taxon>Duplodnaviria</taxon>
        <taxon>Heunggongvirae</taxon>
        <taxon>Uroviricota</taxon>
        <taxon>Caudoviricetes</taxon>
        <taxon>Pepyhexavirus</taxon>
        <taxon>Pepyhexavirus poco6</taxon>
    </lineage>
</organism>
<feature type="transmembrane region" description="Helical" evidence="5">
    <location>
        <begin position="36"/>
        <end position="58"/>
    </location>
</feature>
<dbReference type="KEGG" id="vg:18559797"/>
<keyword evidence="4 5" id="KW-0472">Membrane</keyword>
<evidence type="ECO:0000256" key="4">
    <source>
        <dbReference type="ARBA" id="ARBA00023136"/>
    </source>
</evidence>
<dbReference type="Pfam" id="PF04973">
    <property type="entry name" value="NMN_transporter"/>
    <property type="match status" value="1"/>
</dbReference>
<dbReference type="EMBL" id="GU580942">
    <property type="protein sequence ID" value="ADD81085.1"/>
    <property type="molecule type" value="Genomic_DNA"/>
</dbReference>
<evidence type="ECO:0000313" key="7">
    <source>
        <dbReference type="Proteomes" id="UP000001057"/>
    </source>
</evidence>
<dbReference type="OrthoDB" id="27595at10239"/>
<dbReference type="GO" id="GO:0034257">
    <property type="term" value="F:nicotinamide riboside transmembrane transporter activity"/>
    <property type="evidence" value="ECO:0007669"/>
    <property type="project" value="InterPro"/>
</dbReference>
<evidence type="ECO:0000256" key="2">
    <source>
        <dbReference type="ARBA" id="ARBA00022692"/>
    </source>
</evidence>
<comment type="subcellular location">
    <subcellularLocation>
        <location evidence="1">Membrane</location>
        <topology evidence="1">Multi-pass membrane protein</topology>
    </subcellularLocation>
</comment>
<dbReference type="GO" id="GO:0016020">
    <property type="term" value="C:membrane"/>
    <property type="evidence" value="ECO:0007669"/>
    <property type="project" value="UniProtKB-SubCell"/>
</dbReference>
<proteinExistence type="predicted"/>
<gene>
    <name evidence="6" type="ORF">Poco6gene087</name>
</gene>
<name>D4P7V5_9CAUD</name>
<evidence type="ECO:0000256" key="3">
    <source>
        <dbReference type="ARBA" id="ARBA00022989"/>
    </source>
</evidence>